<feature type="domain" description="Glycosyl transferase family 25" evidence="1">
    <location>
        <begin position="67"/>
        <end position="197"/>
    </location>
</feature>
<dbReference type="AlphaFoldDB" id="A0A9W4TR65"/>
<protein>
    <submittedName>
        <fullName evidence="2 3">Glycosyltransferase involved in cell wall bisynthesis (WcaA)</fullName>
    </submittedName>
</protein>
<comment type="caution">
    <text evidence="3">The sequence shown here is derived from an EMBL/GenBank/DDBJ whole genome shotgun (WGS) entry which is preliminary data.</text>
</comment>
<sequence>MKYFVIYSDNNSDHLENFKTNNQHLTTDVTPIKAPVSNLALRDELITNNIITENNIYDLTTLAFTKTHLSLWQQAVETQSPVTVFESNTVTHKNFLEHQKKSLSLKTEYDLIIWGYNLNWNPCVEIMPCLPKIIYTFMGYGTEELEKPNNDLINVSLYKNSDLKAIQTLKTFSFSGLGCYTISAKGAKQLLQKATSIGNETARSYQEEPHGSNFYVFNPIANRENTSFDIEINRHIEPLNTYMTIPMLAVIPTNP</sequence>
<name>A0A9W4TR65_9PROT</name>
<evidence type="ECO:0000313" key="4">
    <source>
        <dbReference type="Proteomes" id="UP001154255"/>
    </source>
</evidence>
<evidence type="ECO:0000259" key="1">
    <source>
        <dbReference type="Pfam" id="PF01755"/>
    </source>
</evidence>
<dbReference type="Pfam" id="PF01755">
    <property type="entry name" value="Glyco_transf_25"/>
    <property type="match status" value="1"/>
</dbReference>
<evidence type="ECO:0000313" key="3">
    <source>
        <dbReference type="EMBL" id="CAI3952615.1"/>
    </source>
</evidence>
<dbReference type="RefSeq" id="WP_271790096.1">
    <property type="nucleotide sequence ID" value="NZ_CAMXCJ010000005.1"/>
</dbReference>
<keyword evidence="5" id="KW-1185">Reference proteome</keyword>
<gene>
    <name evidence="2" type="ORF">R53529_LOCUS1665</name>
    <name evidence="3" type="ORF">R53530_LOCUS1921</name>
</gene>
<proteinExistence type="predicted"/>
<dbReference type="EMBL" id="CAMXCM010000006">
    <property type="protein sequence ID" value="CAI3952615.1"/>
    <property type="molecule type" value="Genomic_DNA"/>
</dbReference>
<organism evidence="3 4">
    <name type="scientific">Commensalibacter communis</name>
    <dbReference type="NCBI Taxonomy" id="2972786"/>
    <lineage>
        <taxon>Bacteria</taxon>
        <taxon>Pseudomonadati</taxon>
        <taxon>Pseudomonadota</taxon>
        <taxon>Alphaproteobacteria</taxon>
        <taxon>Acetobacterales</taxon>
        <taxon>Acetobacteraceae</taxon>
    </lineage>
</organism>
<dbReference type="Proteomes" id="UP001154255">
    <property type="component" value="Unassembled WGS sequence"/>
</dbReference>
<reference evidence="3" key="1">
    <citation type="submission" date="2022-10" db="EMBL/GenBank/DDBJ databases">
        <authorList>
            <person name="Botero Cardona J."/>
        </authorList>
    </citation>
    <scope>NUCLEOTIDE SEQUENCE</scope>
    <source>
        <strain evidence="3">LMG 31819</strain>
        <strain evidence="2">R-53529</strain>
    </source>
</reference>
<dbReference type="Proteomes" id="UP001154259">
    <property type="component" value="Unassembled WGS sequence"/>
</dbReference>
<accession>A0A9W4TR65</accession>
<dbReference type="EMBL" id="CAMXCS010000004">
    <property type="protein sequence ID" value="CAI3950395.1"/>
    <property type="molecule type" value="Genomic_DNA"/>
</dbReference>
<evidence type="ECO:0000313" key="5">
    <source>
        <dbReference type="Proteomes" id="UP001154259"/>
    </source>
</evidence>
<dbReference type="InterPro" id="IPR002654">
    <property type="entry name" value="Glyco_trans_25"/>
</dbReference>
<evidence type="ECO:0000313" key="2">
    <source>
        <dbReference type="EMBL" id="CAI3950395.1"/>
    </source>
</evidence>